<evidence type="ECO:0000256" key="1">
    <source>
        <dbReference type="ARBA" id="ARBA00004496"/>
    </source>
</evidence>
<evidence type="ECO:0000256" key="13">
    <source>
        <dbReference type="SAM" id="MobiDB-lite"/>
    </source>
</evidence>
<evidence type="ECO:0000256" key="8">
    <source>
        <dbReference type="ARBA" id="ARBA00022840"/>
    </source>
</evidence>
<evidence type="ECO:0000256" key="6">
    <source>
        <dbReference type="ARBA" id="ARBA00022598"/>
    </source>
</evidence>
<feature type="region of interest" description="Disordered" evidence="13">
    <location>
        <begin position="1"/>
        <end position="21"/>
    </location>
</feature>
<evidence type="ECO:0000256" key="5">
    <source>
        <dbReference type="ARBA" id="ARBA00022490"/>
    </source>
</evidence>
<keyword evidence="15" id="KW-1185">Reference proteome</keyword>
<keyword evidence="8" id="KW-0067">ATP-binding</keyword>
<dbReference type="EMBL" id="JAQMWT010000050">
    <property type="protein sequence ID" value="KAJ8612450.1"/>
    <property type="molecule type" value="Genomic_DNA"/>
</dbReference>
<dbReference type="CDD" id="cd00806">
    <property type="entry name" value="TrpRS_core"/>
    <property type="match status" value="1"/>
</dbReference>
<dbReference type="Gene3D" id="1.10.240.10">
    <property type="entry name" value="Tyrosyl-Transfer RNA Synthetase"/>
    <property type="match status" value="1"/>
</dbReference>
<keyword evidence="7" id="KW-0547">Nucleotide-binding</keyword>
<dbReference type="InterPro" id="IPR014729">
    <property type="entry name" value="Rossmann-like_a/b/a_fold"/>
</dbReference>
<keyword evidence="5" id="KW-0963">Cytoplasm</keyword>
<keyword evidence="6" id="KW-0436">Ligase</keyword>
<organism evidence="14 15">
    <name type="scientific">Chrysophaeum taylorii</name>
    <dbReference type="NCBI Taxonomy" id="2483200"/>
    <lineage>
        <taxon>Eukaryota</taxon>
        <taxon>Sar</taxon>
        <taxon>Stramenopiles</taxon>
        <taxon>Ochrophyta</taxon>
        <taxon>Pelagophyceae</taxon>
        <taxon>Pelagomonadales</taxon>
        <taxon>Pelagomonadaceae</taxon>
        <taxon>Chrysophaeum</taxon>
    </lineage>
</organism>
<dbReference type="PRINTS" id="PR01039">
    <property type="entry name" value="TRNASYNTHTRP"/>
</dbReference>
<evidence type="ECO:0000256" key="3">
    <source>
        <dbReference type="ARBA" id="ARBA00013161"/>
    </source>
</evidence>
<comment type="caution">
    <text evidence="14">The sequence shown here is derived from an EMBL/GenBank/DDBJ whole genome shotgun (WGS) entry which is preliminary data.</text>
</comment>
<dbReference type="EC" id="6.1.1.2" evidence="3"/>
<dbReference type="Pfam" id="PF00579">
    <property type="entry name" value="tRNA-synt_1b"/>
    <property type="match status" value="1"/>
</dbReference>
<gene>
    <name evidence="14" type="ORF">CTAYLR_006590</name>
</gene>
<name>A0AAD7XR48_9STRA</name>
<dbReference type="GO" id="GO:0006436">
    <property type="term" value="P:tryptophanyl-tRNA aminoacylation"/>
    <property type="evidence" value="ECO:0007669"/>
    <property type="project" value="InterPro"/>
</dbReference>
<dbReference type="AlphaFoldDB" id="A0AAD7XR48"/>
<evidence type="ECO:0000256" key="7">
    <source>
        <dbReference type="ARBA" id="ARBA00022741"/>
    </source>
</evidence>
<evidence type="ECO:0000256" key="11">
    <source>
        <dbReference type="ARBA" id="ARBA00030268"/>
    </source>
</evidence>
<dbReference type="Proteomes" id="UP001230188">
    <property type="component" value="Unassembled WGS sequence"/>
</dbReference>
<dbReference type="GO" id="GO:0004830">
    <property type="term" value="F:tryptophan-tRNA ligase activity"/>
    <property type="evidence" value="ECO:0007669"/>
    <property type="project" value="UniProtKB-EC"/>
</dbReference>
<dbReference type="GO" id="GO:0005524">
    <property type="term" value="F:ATP binding"/>
    <property type="evidence" value="ECO:0007669"/>
    <property type="project" value="UniProtKB-KW"/>
</dbReference>
<evidence type="ECO:0000256" key="2">
    <source>
        <dbReference type="ARBA" id="ARBA00005594"/>
    </source>
</evidence>
<protein>
    <recommendedName>
        <fullName evidence="4">Tryptophan--tRNA ligase, cytoplasmic</fullName>
        <ecNumber evidence="3">6.1.1.2</ecNumber>
    </recommendedName>
    <alternativeName>
        <fullName evidence="11">Tryptophanyl-tRNA synthetase</fullName>
    </alternativeName>
</protein>
<evidence type="ECO:0000256" key="4">
    <source>
        <dbReference type="ARBA" id="ARBA00013782"/>
    </source>
</evidence>
<evidence type="ECO:0000313" key="15">
    <source>
        <dbReference type="Proteomes" id="UP001230188"/>
    </source>
</evidence>
<dbReference type="PANTHER" id="PTHR10055">
    <property type="entry name" value="TRYPTOPHANYL-TRNA SYNTHETASE"/>
    <property type="match status" value="1"/>
</dbReference>
<evidence type="ECO:0000256" key="12">
    <source>
        <dbReference type="ARBA" id="ARBA00049929"/>
    </source>
</evidence>
<comment type="similarity">
    <text evidence="2">Belongs to the class-I aminoacyl-tRNA synthetase family.</text>
</comment>
<dbReference type="InterPro" id="IPR002305">
    <property type="entry name" value="aa-tRNA-synth_Ic"/>
</dbReference>
<dbReference type="GO" id="GO:0005737">
    <property type="term" value="C:cytoplasm"/>
    <property type="evidence" value="ECO:0007669"/>
    <property type="project" value="UniProtKB-SubCell"/>
</dbReference>
<proteinExistence type="inferred from homology"/>
<keyword evidence="10" id="KW-0030">Aminoacyl-tRNA synthetase</keyword>
<comment type="catalytic activity">
    <reaction evidence="12">
        <text>tRNA(Trp) + L-tryptophan + ATP = L-tryptophyl-tRNA(Trp) + AMP + diphosphate + H(+)</text>
        <dbReference type="Rhea" id="RHEA:24080"/>
        <dbReference type="Rhea" id="RHEA-COMP:9671"/>
        <dbReference type="Rhea" id="RHEA-COMP:9705"/>
        <dbReference type="ChEBI" id="CHEBI:15378"/>
        <dbReference type="ChEBI" id="CHEBI:30616"/>
        <dbReference type="ChEBI" id="CHEBI:33019"/>
        <dbReference type="ChEBI" id="CHEBI:57912"/>
        <dbReference type="ChEBI" id="CHEBI:78442"/>
        <dbReference type="ChEBI" id="CHEBI:78535"/>
        <dbReference type="ChEBI" id="CHEBI:456215"/>
        <dbReference type="EC" id="6.1.1.2"/>
    </reaction>
</comment>
<evidence type="ECO:0000256" key="10">
    <source>
        <dbReference type="ARBA" id="ARBA00023146"/>
    </source>
</evidence>
<comment type="subcellular location">
    <subcellularLocation>
        <location evidence="1">Cytoplasm</location>
    </subcellularLocation>
</comment>
<dbReference type="Gene3D" id="3.40.50.620">
    <property type="entry name" value="HUPs"/>
    <property type="match status" value="1"/>
</dbReference>
<dbReference type="PANTHER" id="PTHR10055:SF1">
    <property type="entry name" value="TRYPTOPHAN--TRNA LIGASE, CYTOPLASMIC"/>
    <property type="match status" value="1"/>
</dbReference>
<dbReference type="FunFam" id="1.10.240.10:FF:000007">
    <property type="entry name" value="Tryptophan--tRNA ligase"/>
    <property type="match status" value="1"/>
</dbReference>
<dbReference type="FunFam" id="3.40.50.620:FF:000033">
    <property type="entry name" value="tryptophan--tRNA ligase, cytoplasmic"/>
    <property type="match status" value="1"/>
</dbReference>
<evidence type="ECO:0000313" key="14">
    <source>
        <dbReference type="EMBL" id="KAJ8612450.1"/>
    </source>
</evidence>
<reference evidence="14" key="1">
    <citation type="submission" date="2023-01" db="EMBL/GenBank/DDBJ databases">
        <title>Metagenome sequencing of chrysophaentin producing Chrysophaeum taylorii.</title>
        <authorList>
            <person name="Davison J."/>
            <person name="Bewley C."/>
        </authorList>
    </citation>
    <scope>NUCLEOTIDE SEQUENCE</scope>
    <source>
        <strain evidence="14">NIES-1699</strain>
    </source>
</reference>
<sequence>MAEKKEKKVRPGPPPPPASVNTAGLAVRVAVGKVFGLDPNTSMVGLQPTWVTEAGTGKLTMSLEASRRSPFPKDPAVHEKLLDMLEREVSALCESPVRIAVAETKRYGVVGGVLVESEHPVLASVGRVSLVRGKKAEIVLVGKKRQVTVKFRVDESVTTEEEAPSADEDATALLEASRAKVLEEVVDLDESVAVKEETRKEEEEEMVVDPFQVVGKVDYDKLVSKFGSQVLDGELLARLERCAQGPLHRFLRRGIFFSHRDLHKICECAERGDPFYLYTGRGPSSSAMHLGHLVPFMMTQWLQEAFGVPLVVQMTDDEKFLWKGVYDGSDYNLDYYRGLTRENAKDIVACGFDKDKTFIFSDVEYVGHMYPNIAKIWKSVTYSQVRAAFGFDGQSNIGQSAFPAIQAAPSFSTSFPVPLSNIPNLPLAACLIPCAIDQDPYFRVTRDVAHKLAPSSHKLGGKPALLHSKFFPPLQGAAGKMSSSDENSAVFLTDTPEDIERKIKAHAFSGGRETAKEQRAKGADLDADVSFQWLRFFMEDDDELDRIARSYGSGQGDYWNTAAVKAKLIDVLKDLVATHQHRRAQVSRADLDEWMAIRPLKTPPPRK</sequence>
<accession>A0AAD7XR48</accession>
<keyword evidence="9" id="KW-0648">Protein biosynthesis</keyword>
<dbReference type="InterPro" id="IPR002306">
    <property type="entry name" value="Trp-tRNA-ligase"/>
</dbReference>
<dbReference type="SUPFAM" id="SSF52374">
    <property type="entry name" value="Nucleotidylyl transferase"/>
    <property type="match status" value="1"/>
</dbReference>
<evidence type="ECO:0000256" key="9">
    <source>
        <dbReference type="ARBA" id="ARBA00022917"/>
    </source>
</evidence>
<dbReference type="NCBIfam" id="TIGR00233">
    <property type="entry name" value="trpS"/>
    <property type="match status" value="1"/>
</dbReference>